<comment type="caution">
    <text evidence="1">The sequence shown here is derived from an EMBL/GenBank/DDBJ whole genome shotgun (WGS) entry which is preliminary data.</text>
</comment>
<accession>A0A9N9C9B3</accession>
<reference evidence="1" key="1">
    <citation type="submission" date="2021-06" db="EMBL/GenBank/DDBJ databases">
        <authorList>
            <person name="Kallberg Y."/>
            <person name="Tangrot J."/>
            <person name="Rosling A."/>
        </authorList>
    </citation>
    <scope>NUCLEOTIDE SEQUENCE</scope>
    <source>
        <strain evidence="1">IA702</strain>
    </source>
</reference>
<sequence>MSIPSYARGEAYLFNKRSSAFGLGHTAWGYMKSVGRYTYGSLDNTGSNMTSRPNGFWDRSDSHKEMIATFKNLGYDTYINVSVDAPSVENAIKAVEALIDKDYNTFTNNCMDVSHDIVSAYNATLPALFLDELYPNEWYDYAASEWQCKPVPLQTLT</sequence>
<protein>
    <submittedName>
        <fullName evidence="1">7924_t:CDS:1</fullName>
    </submittedName>
</protein>
<dbReference type="EMBL" id="CAJVPJ010001459">
    <property type="protein sequence ID" value="CAG8592007.1"/>
    <property type="molecule type" value="Genomic_DNA"/>
</dbReference>
<dbReference type="AlphaFoldDB" id="A0A9N9C9B3"/>
<evidence type="ECO:0000313" key="2">
    <source>
        <dbReference type="Proteomes" id="UP000789572"/>
    </source>
</evidence>
<gene>
    <name evidence="1" type="ORF">POCULU_LOCUS7023</name>
</gene>
<evidence type="ECO:0000313" key="1">
    <source>
        <dbReference type="EMBL" id="CAG8592007.1"/>
    </source>
</evidence>
<name>A0A9N9C9B3_9GLOM</name>
<proteinExistence type="predicted"/>
<organism evidence="1 2">
    <name type="scientific">Paraglomus occultum</name>
    <dbReference type="NCBI Taxonomy" id="144539"/>
    <lineage>
        <taxon>Eukaryota</taxon>
        <taxon>Fungi</taxon>
        <taxon>Fungi incertae sedis</taxon>
        <taxon>Mucoromycota</taxon>
        <taxon>Glomeromycotina</taxon>
        <taxon>Glomeromycetes</taxon>
        <taxon>Paraglomerales</taxon>
        <taxon>Paraglomeraceae</taxon>
        <taxon>Paraglomus</taxon>
    </lineage>
</organism>
<keyword evidence="2" id="KW-1185">Reference proteome</keyword>
<dbReference type="Proteomes" id="UP000789572">
    <property type="component" value="Unassembled WGS sequence"/>
</dbReference>